<name>A0A8S1MVU8_9CILI</name>
<dbReference type="GO" id="GO:0005829">
    <property type="term" value="C:cytosol"/>
    <property type="evidence" value="ECO:0007669"/>
    <property type="project" value="TreeGrafter"/>
</dbReference>
<dbReference type="GO" id="GO:0000045">
    <property type="term" value="P:autophagosome assembly"/>
    <property type="evidence" value="ECO:0007669"/>
    <property type="project" value="TreeGrafter"/>
</dbReference>
<feature type="coiled-coil region" evidence="5">
    <location>
        <begin position="420"/>
        <end position="447"/>
    </location>
</feature>
<feature type="transmembrane region" description="Helical" evidence="6">
    <location>
        <begin position="515"/>
        <end position="535"/>
    </location>
</feature>
<evidence type="ECO:0000256" key="4">
    <source>
        <dbReference type="ARBA" id="ARBA00022840"/>
    </source>
</evidence>
<dbReference type="GO" id="GO:0016020">
    <property type="term" value="C:membrane"/>
    <property type="evidence" value="ECO:0007669"/>
    <property type="project" value="TreeGrafter"/>
</dbReference>
<comment type="caution">
    <text evidence="8">The sequence shown here is derived from an EMBL/GenBank/DDBJ whole genome shotgun (WGS) entry which is preliminary data.</text>
</comment>
<dbReference type="InterPro" id="IPR045269">
    <property type="entry name" value="Atg1-like"/>
</dbReference>
<dbReference type="PANTHER" id="PTHR24348">
    <property type="entry name" value="SERINE/THREONINE-PROTEIN KINASE UNC-51-RELATED"/>
    <property type="match status" value="1"/>
</dbReference>
<accession>A0A8S1MVU8</accession>
<evidence type="ECO:0000256" key="3">
    <source>
        <dbReference type="ARBA" id="ARBA00022777"/>
    </source>
</evidence>
<dbReference type="GO" id="GO:0005776">
    <property type="term" value="C:autophagosome"/>
    <property type="evidence" value="ECO:0007669"/>
    <property type="project" value="TreeGrafter"/>
</dbReference>
<dbReference type="Proteomes" id="UP000692954">
    <property type="component" value="Unassembled WGS sequence"/>
</dbReference>
<evidence type="ECO:0000256" key="1">
    <source>
        <dbReference type="ARBA" id="ARBA00022679"/>
    </source>
</evidence>
<keyword evidence="1" id="KW-0808">Transferase</keyword>
<evidence type="ECO:0000259" key="7">
    <source>
        <dbReference type="PROSITE" id="PS50011"/>
    </source>
</evidence>
<dbReference type="PANTHER" id="PTHR24348:SF22">
    <property type="entry name" value="NON-SPECIFIC SERINE_THREONINE PROTEIN KINASE"/>
    <property type="match status" value="1"/>
</dbReference>
<feature type="domain" description="Protein kinase" evidence="7">
    <location>
        <begin position="1"/>
        <end position="264"/>
    </location>
</feature>
<organism evidence="8 9">
    <name type="scientific">Paramecium sonneborni</name>
    <dbReference type="NCBI Taxonomy" id="65129"/>
    <lineage>
        <taxon>Eukaryota</taxon>
        <taxon>Sar</taxon>
        <taxon>Alveolata</taxon>
        <taxon>Ciliophora</taxon>
        <taxon>Intramacronucleata</taxon>
        <taxon>Oligohymenophorea</taxon>
        <taxon>Peniculida</taxon>
        <taxon>Parameciidae</taxon>
        <taxon>Paramecium</taxon>
    </lineage>
</organism>
<evidence type="ECO:0000313" key="9">
    <source>
        <dbReference type="Proteomes" id="UP000692954"/>
    </source>
</evidence>
<dbReference type="SMART" id="SM00220">
    <property type="entry name" value="S_TKc"/>
    <property type="match status" value="1"/>
</dbReference>
<proteinExistence type="predicted"/>
<keyword evidence="6" id="KW-0812">Transmembrane</keyword>
<dbReference type="EMBL" id="CAJJDN010000045">
    <property type="protein sequence ID" value="CAD8083839.1"/>
    <property type="molecule type" value="Genomic_DNA"/>
</dbReference>
<keyword evidence="6" id="KW-1133">Transmembrane helix</keyword>
<dbReference type="OrthoDB" id="304564at2759"/>
<evidence type="ECO:0000313" key="8">
    <source>
        <dbReference type="EMBL" id="CAD8083839.1"/>
    </source>
</evidence>
<evidence type="ECO:0000256" key="6">
    <source>
        <dbReference type="SAM" id="Phobius"/>
    </source>
</evidence>
<keyword evidence="2" id="KW-0547">Nucleotide-binding</keyword>
<sequence length="588" mass="69934">MYKQLNDFLIKEQLFSYKKRAYYNAIKLHPENGENVQYMCQIISKPPINPSIEQNFKKLCNISNRNVIQYIDFKESPKNYQIFMEQINQGNLDEIMNNTNIDEDTAKCYFRQILNGLKSLHENQITFIDLNPQNIFKSNDEIKIGQINIFIDEIANMENDQDFNDYQIVKEIIPPEILQYQTQASMVSDLYSVSVIYFKLIYKRYPFNGSTKEELIQNIKKNNIDFSNNDKIISNESIDFLQKTLRFEPNERLNWSQVYQHPLLQLLKINKNSIAQSTLLSISMNQLISKSDLLPKVFDCEKNRQFYQDIEQKSISTIHKNNTQTIQKQKSQNEDLDQFDKQLSIAKDLFKEQRIKLLQKQLDYYIEQRNIYSSLSQSLSYVRLFNNEFHSATLEFLILKLIFLISKQLIQQIYEIKLAAQFEQCLCQDLQEKYDNFQKKIDEEYKIIDSQFSKALYQAQIYLEKSQKKANFDGRLWGIINRTTQYSIFEFLRDQTRTFIQSIPTFKVILSDIKIQYQIIIQILFSLALVVSYLLKQNPIQILKKSPIEYEQYIRTQSTETLIEEYKEKQKCIEQAFDKVSKICIQQI</sequence>
<protein>
    <recommendedName>
        <fullName evidence="7">Protein kinase domain-containing protein</fullName>
    </recommendedName>
</protein>
<reference evidence="8" key="1">
    <citation type="submission" date="2021-01" db="EMBL/GenBank/DDBJ databases">
        <authorList>
            <consortium name="Genoscope - CEA"/>
            <person name="William W."/>
        </authorList>
    </citation>
    <scope>NUCLEOTIDE SEQUENCE</scope>
</reference>
<keyword evidence="5" id="KW-0175">Coiled coil</keyword>
<evidence type="ECO:0000256" key="2">
    <source>
        <dbReference type="ARBA" id="ARBA00022741"/>
    </source>
</evidence>
<dbReference type="InterPro" id="IPR000719">
    <property type="entry name" value="Prot_kinase_dom"/>
</dbReference>
<keyword evidence="6" id="KW-0472">Membrane</keyword>
<dbReference type="AlphaFoldDB" id="A0A8S1MVU8"/>
<dbReference type="Pfam" id="PF00069">
    <property type="entry name" value="Pkinase"/>
    <property type="match status" value="1"/>
</dbReference>
<dbReference type="GO" id="GO:0000407">
    <property type="term" value="C:phagophore assembly site"/>
    <property type="evidence" value="ECO:0007669"/>
    <property type="project" value="TreeGrafter"/>
</dbReference>
<dbReference type="PROSITE" id="PS50011">
    <property type="entry name" value="PROTEIN_KINASE_DOM"/>
    <property type="match status" value="1"/>
</dbReference>
<gene>
    <name evidence="8" type="ORF">PSON_ATCC_30995.1.T0450306</name>
</gene>
<evidence type="ECO:0000256" key="5">
    <source>
        <dbReference type="SAM" id="Coils"/>
    </source>
</evidence>
<dbReference type="GO" id="GO:0010506">
    <property type="term" value="P:regulation of autophagy"/>
    <property type="evidence" value="ECO:0007669"/>
    <property type="project" value="InterPro"/>
</dbReference>
<keyword evidence="3" id="KW-0418">Kinase</keyword>
<keyword evidence="9" id="KW-1185">Reference proteome</keyword>
<dbReference type="GO" id="GO:0005524">
    <property type="term" value="F:ATP binding"/>
    <property type="evidence" value="ECO:0007669"/>
    <property type="project" value="UniProtKB-KW"/>
</dbReference>
<dbReference type="GO" id="GO:0004674">
    <property type="term" value="F:protein serine/threonine kinase activity"/>
    <property type="evidence" value="ECO:0007669"/>
    <property type="project" value="InterPro"/>
</dbReference>
<keyword evidence="4" id="KW-0067">ATP-binding</keyword>